<dbReference type="Proteomes" id="UP000243342">
    <property type="component" value="Unassembled WGS sequence"/>
</dbReference>
<dbReference type="OrthoDB" id="3542301at2"/>
<feature type="region of interest" description="Disordered" evidence="1">
    <location>
        <begin position="91"/>
        <end position="147"/>
    </location>
</feature>
<evidence type="ECO:0000256" key="1">
    <source>
        <dbReference type="SAM" id="MobiDB-lite"/>
    </source>
</evidence>
<dbReference type="EMBL" id="MLCF01000062">
    <property type="protein sequence ID" value="OIV37172.1"/>
    <property type="molecule type" value="Genomic_DNA"/>
</dbReference>
<dbReference type="RefSeq" id="WP_071656905.1">
    <property type="nucleotide sequence ID" value="NZ_MLCF01000062.1"/>
</dbReference>
<evidence type="ECO:0000313" key="3">
    <source>
        <dbReference type="Proteomes" id="UP000243342"/>
    </source>
</evidence>
<dbReference type="STRING" id="1428644.BIV57_12655"/>
<gene>
    <name evidence="2" type="ORF">BIV57_12655</name>
</gene>
<sequence>MTANGQQSNPRHAQLQALLKQAETRIHGPGGLYGLVASTEKAMASGRVWISPPGTAADDFHQGVHTHRRTLQQQLDQIIADIRAALAHTHATIPIPPGNPAGSSQGGYTWSSPRSPLDGGYAANPLPGSNDDAGLKPENPALRRDGL</sequence>
<organism evidence="2 3">
    <name type="scientific">Mangrovactinospora gilvigrisea</name>
    <dbReference type="NCBI Taxonomy" id="1428644"/>
    <lineage>
        <taxon>Bacteria</taxon>
        <taxon>Bacillati</taxon>
        <taxon>Actinomycetota</taxon>
        <taxon>Actinomycetes</taxon>
        <taxon>Kitasatosporales</taxon>
        <taxon>Streptomycetaceae</taxon>
        <taxon>Mangrovactinospora</taxon>
    </lineage>
</organism>
<evidence type="ECO:0000313" key="2">
    <source>
        <dbReference type="EMBL" id="OIV37172.1"/>
    </source>
</evidence>
<accession>A0A1J7C6K9</accession>
<keyword evidence="3" id="KW-1185">Reference proteome</keyword>
<proteinExistence type="predicted"/>
<reference evidence="2 3" key="1">
    <citation type="submission" date="2016-10" db="EMBL/GenBank/DDBJ databases">
        <title>Genome sequence of Streptomyces gilvigriseus MUSC 26.</title>
        <authorList>
            <person name="Lee L.-H."/>
            <person name="Ser H.-L."/>
        </authorList>
    </citation>
    <scope>NUCLEOTIDE SEQUENCE [LARGE SCALE GENOMIC DNA]</scope>
    <source>
        <strain evidence="2 3">MUSC 26</strain>
    </source>
</reference>
<dbReference type="AlphaFoldDB" id="A0A1J7C6K9"/>
<name>A0A1J7C6K9_9ACTN</name>
<protein>
    <submittedName>
        <fullName evidence="2">Uncharacterized protein</fullName>
    </submittedName>
</protein>
<feature type="compositionally biased region" description="Polar residues" evidence="1">
    <location>
        <begin position="101"/>
        <end position="114"/>
    </location>
</feature>
<comment type="caution">
    <text evidence="2">The sequence shown here is derived from an EMBL/GenBank/DDBJ whole genome shotgun (WGS) entry which is preliminary data.</text>
</comment>